<feature type="compositionally biased region" description="Basic and acidic residues" evidence="1">
    <location>
        <begin position="51"/>
        <end position="61"/>
    </location>
</feature>
<feature type="transmembrane region" description="Helical" evidence="2">
    <location>
        <begin position="147"/>
        <end position="167"/>
    </location>
</feature>
<reference evidence="4" key="2">
    <citation type="submission" date="2023-05" db="EMBL/GenBank/DDBJ databases">
        <authorList>
            <consortium name="Lawrence Berkeley National Laboratory"/>
            <person name="Steindorff A."/>
            <person name="Hensen N."/>
            <person name="Bonometti L."/>
            <person name="Westerberg I."/>
            <person name="Brannstrom I.O."/>
            <person name="Guillou S."/>
            <person name="Cros-Aarteil S."/>
            <person name="Calhoun S."/>
            <person name="Haridas S."/>
            <person name="Kuo A."/>
            <person name="Mondo S."/>
            <person name="Pangilinan J."/>
            <person name="Riley R."/>
            <person name="Labutti K."/>
            <person name="Andreopoulos B."/>
            <person name="Lipzen A."/>
            <person name="Chen C."/>
            <person name="Yanf M."/>
            <person name="Daum C."/>
            <person name="Ng V."/>
            <person name="Clum A."/>
            <person name="Ohm R."/>
            <person name="Martin F."/>
            <person name="Silar P."/>
            <person name="Natvig D."/>
            <person name="Lalanne C."/>
            <person name="Gautier V."/>
            <person name="Ament-Velasquez S.L."/>
            <person name="Kruys A."/>
            <person name="Hutchinson M.I."/>
            <person name="Powell A.J."/>
            <person name="Barry K."/>
            <person name="Miller A.N."/>
            <person name="Grigoriev I.V."/>
            <person name="Debuchy R."/>
            <person name="Gladieux P."/>
            <person name="Thoren M.H."/>
            <person name="Johannesson H."/>
        </authorList>
    </citation>
    <scope>NUCLEOTIDE SEQUENCE</scope>
    <source>
        <strain evidence="4">CBS 757.83</strain>
    </source>
</reference>
<feature type="chain" id="PRO_5042983763" description="Transmembrane protein" evidence="3">
    <location>
        <begin position="19"/>
        <end position="206"/>
    </location>
</feature>
<feature type="compositionally biased region" description="Polar residues" evidence="1">
    <location>
        <begin position="23"/>
        <end position="32"/>
    </location>
</feature>
<feature type="region of interest" description="Disordered" evidence="1">
    <location>
        <begin position="23"/>
        <end position="106"/>
    </location>
</feature>
<sequence>MKTASLYIALGAAHLVLCAPTTGVSTDPQSNDPDAVAAPRTWTTYLDENEAAGRDRHDPISRPDPSPFASDDGDAPAPLSGKWELDSGSPAQLGEQPPPTELSRVPHSALDEDDEVWELLEGLEGATPPRAGMPCHHGPSSRERNDMLVVFLAAAFMVAVVVMETWGRLFRRHGAIRLEETTNQAPVSIRAMSEEQIGIGDEKRRV</sequence>
<keyword evidence="2" id="KW-1133">Transmembrane helix</keyword>
<keyword evidence="5" id="KW-1185">Reference proteome</keyword>
<reference evidence="4" key="1">
    <citation type="journal article" date="2023" name="Mol. Phylogenet. Evol.">
        <title>Genome-scale phylogeny and comparative genomics of the fungal order Sordariales.</title>
        <authorList>
            <person name="Hensen N."/>
            <person name="Bonometti L."/>
            <person name="Westerberg I."/>
            <person name="Brannstrom I.O."/>
            <person name="Guillou S."/>
            <person name="Cros-Aarteil S."/>
            <person name="Calhoun S."/>
            <person name="Haridas S."/>
            <person name="Kuo A."/>
            <person name="Mondo S."/>
            <person name="Pangilinan J."/>
            <person name="Riley R."/>
            <person name="LaButti K."/>
            <person name="Andreopoulos B."/>
            <person name="Lipzen A."/>
            <person name="Chen C."/>
            <person name="Yan M."/>
            <person name="Daum C."/>
            <person name="Ng V."/>
            <person name="Clum A."/>
            <person name="Steindorff A."/>
            <person name="Ohm R.A."/>
            <person name="Martin F."/>
            <person name="Silar P."/>
            <person name="Natvig D.O."/>
            <person name="Lalanne C."/>
            <person name="Gautier V."/>
            <person name="Ament-Velasquez S.L."/>
            <person name="Kruys A."/>
            <person name="Hutchinson M.I."/>
            <person name="Powell A.J."/>
            <person name="Barry K."/>
            <person name="Miller A.N."/>
            <person name="Grigoriev I.V."/>
            <person name="Debuchy R."/>
            <person name="Gladieux P."/>
            <person name="Hiltunen Thoren M."/>
            <person name="Johannesson H."/>
        </authorList>
    </citation>
    <scope>NUCLEOTIDE SEQUENCE</scope>
    <source>
        <strain evidence="4">CBS 757.83</strain>
    </source>
</reference>
<comment type="caution">
    <text evidence="4">The sequence shown here is derived from an EMBL/GenBank/DDBJ whole genome shotgun (WGS) entry which is preliminary data.</text>
</comment>
<evidence type="ECO:0000256" key="1">
    <source>
        <dbReference type="SAM" id="MobiDB-lite"/>
    </source>
</evidence>
<organism evidence="4 5">
    <name type="scientific">Parathielavia hyrcaniae</name>
    <dbReference type="NCBI Taxonomy" id="113614"/>
    <lineage>
        <taxon>Eukaryota</taxon>
        <taxon>Fungi</taxon>
        <taxon>Dikarya</taxon>
        <taxon>Ascomycota</taxon>
        <taxon>Pezizomycotina</taxon>
        <taxon>Sordariomycetes</taxon>
        <taxon>Sordariomycetidae</taxon>
        <taxon>Sordariales</taxon>
        <taxon>Chaetomiaceae</taxon>
        <taxon>Parathielavia</taxon>
    </lineage>
</organism>
<feature type="signal peptide" evidence="3">
    <location>
        <begin position="1"/>
        <end position="18"/>
    </location>
</feature>
<dbReference type="EMBL" id="MU863632">
    <property type="protein sequence ID" value="KAK4102194.1"/>
    <property type="molecule type" value="Genomic_DNA"/>
</dbReference>
<keyword evidence="2" id="KW-0812">Transmembrane</keyword>
<name>A0AAN6T301_9PEZI</name>
<evidence type="ECO:0008006" key="6">
    <source>
        <dbReference type="Google" id="ProtNLM"/>
    </source>
</evidence>
<evidence type="ECO:0000313" key="5">
    <source>
        <dbReference type="Proteomes" id="UP001305647"/>
    </source>
</evidence>
<keyword evidence="2" id="KW-0472">Membrane</keyword>
<evidence type="ECO:0000256" key="2">
    <source>
        <dbReference type="SAM" id="Phobius"/>
    </source>
</evidence>
<keyword evidence="3" id="KW-0732">Signal</keyword>
<dbReference type="Proteomes" id="UP001305647">
    <property type="component" value="Unassembled WGS sequence"/>
</dbReference>
<gene>
    <name evidence="4" type="ORF">N658DRAFT_506406</name>
</gene>
<evidence type="ECO:0000256" key="3">
    <source>
        <dbReference type="SAM" id="SignalP"/>
    </source>
</evidence>
<accession>A0AAN6T301</accession>
<dbReference type="AlphaFoldDB" id="A0AAN6T301"/>
<proteinExistence type="predicted"/>
<evidence type="ECO:0000313" key="4">
    <source>
        <dbReference type="EMBL" id="KAK4102194.1"/>
    </source>
</evidence>
<protein>
    <recommendedName>
        <fullName evidence="6">Transmembrane protein</fullName>
    </recommendedName>
</protein>